<sequence length="352" mass="39466">MHVLVVDDDVVSAEFLANTLIHFGYEVTVASNGREAFHLVRSGKYSMVISDWEMPEMNGPELCRQIRCRQWSGYIFFILITSYGAGHVVEGLKAGADDFLTKPFQPNELRVRLRTGERILSLQSRDVMLFTLAKLAESRDTDTGLHLERIREYCRILSEELSTWDKYRDLIDGDYVQLMYLTSPLHDIGKVGIPDSVLLKPGPLTKEEFEVMKRHVTIGGETLAAATKAHPDAKFLSMARDIAFTHHERYDGTGYPFGLQGKQIPLCGRLTALSDVYDALRSQRVYKPKFSHEKARQIILDGVGTQFDPDVVEAFLRREDDVVRIAESLDGSAADSNAQAEAAATSPEPVLV</sequence>
<evidence type="ECO:0000259" key="3">
    <source>
        <dbReference type="PROSITE" id="PS51832"/>
    </source>
</evidence>
<accession>A0A517TTW8</accession>
<dbReference type="AlphaFoldDB" id="A0A517TTW8"/>
<dbReference type="PROSITE" id="PS50110">
    <property type="entry name" value="RESPONSE_REGULATORY"/>
    <property type="match status" value="1"/>
</dbReference>
<dbReference type="CDD" id="cd17574">
    <property type="entry name" value="REC_OmpR"/>
    <property type="match status" value="1"/>
</dbReference>
<dbReference type="GO" id="GO:0000160">
    <property type="term" value="P:phosphorelay signal transduction system"/>
    <property type="evidence" value="ECO:0007669"/>
    <property type="project" value="InterPro"/>
</dbReference>
<feature type="domain" description="Response regulatory" evidence="2">
    <location>
        <begin position="2"/>
        <end position="117"/>
    </location>
</feature>
<dbReference type="KEGG" id="llh:I41_09860"/>
<dbReference type="InterPro" id="IPR011006">
    <property type="entry name" value="CheY-like_superfamily"/>
</dbReference>
<keyword evidence="1" id="KW-0597">Phosphoprotein</keyword>
<dbReference type="OrthoDB" id="9804747at2"/>
<proteinExistence type="predicted"/>
<dbReference type="Pfam" id="PF13487">
    <property type="entry name" value="HD_5"/>
    <property type="match status" value="1"/>
</dbReference>
<feature type="modified residue" description="4-aspartylphosphate" evidence="1">
    <location>
        <position position="51"/>
    </location>
</feature>
<organism evidence="4 5">
    <name type="scientific">Lacipirellula limnantheis</name>
    <dbReference type="NCBI Taxonomy" id="2528024"/>
    <lineage>
        <taxon>Bacteria</taxon>
        <taxon>Pseudomonadati</taxon>
        <taxon>Planctomycetota</taxon>
        <taxon>Planctomycetia</taxon>
        <taxon>Pirellulales</taxon>
        <taxon>Lacipirellulaceae</taxon>
        <taxon>Lacipirellula</taxon>
    </lineage>
</organism>
<gene>
    <name evidence="4" type="primary">rpfG_1</name>
    <name evidence="4" type="ORF">I41_09860</name>
</gene>
<dbReference type="EMBL" id="CP036339">
    <property type="protein sequence ID" value="QDT71825.1"/>
    <property type="molecule type" value="Genomic_DNA"/>
</dbReference>
<keyword evidence="4" id="KW-0378">Hydrolase</keyword>
<keyword evidence="5" id="KW-1185">Reference proteome</keyword>
<dbReference type="SUPFAM" id="SSF109604">
    <property type="entry name" value="HD-domain/PDEase-like"/>
    <property type="match status" value="1"/>
</dbReference>
<evidence type="ECO:0000313" key="4">
    <source>
        <dbReference type="EMBL" id="QDT71825.1"/>
    </source>
</evidence>
<dbReference type="Proteomes" id="UP000317909">
    <property type="component" value="Chromosome"/>
</dbReference>
<dbReference type="PANTHER" id="PTHR45228:SF5">
    <property type="entry name" value="CYCLIC DI-GMP PHOSPHODIESTERASE VC_1348-RELATED"/>
    <property type="match status" value="1"/>
</dbReference>
<evidence type="ECO:0000259" key="2">
    <source>
        <dbReference type="PROSITE" id="PS50110"/>
    </source>
</evidence>
<feature type="domain" description="HD-GYP" evidence="3">
    <location>
        <begin position="121"/>
        <end position="331"/>
    </location>
</feature>
<dbReference type="SMART" id="SM00448">
    <property type="entry name" value="REC"/>
    <property type="match status" value="1"/>
</dbReference>
<dbReference type="PROSITE" id="PS51832">
    <property type="entry name" value="HD_GYP"/>
    <property type="match status" value="1"/>
</dbReference>
<dbReference type="SUPFAM" id="SSF52172">
    <property type="entry name" value="CheY-like"/>
    <property type="match status" value="1"/>
</dbReference>
<dbReference type="PANTHER" id="PTHR45228">
    <property type="entry name" value="CYCLIC DI-GMP PHOSPHODIESTERASE TM_0186-RELATED"/>
    <property type="match status" value="1"/>
</dbReference>
<dbReference type="Gene3D" id="1.10.3210.10">
    <property type="entry name" value="Hypothetical protein af1432"/>
    <property type="match status" value="1"/>
</dbReference>
<dbReference type="CDD" id="cd00077">
    <property type="entry name" value="HDc"/>
    <property type="match status" value="1"/>
</dbReference>
<dbReference type="Pfam" id="PF00072">
    <property type="entry name" value="Response_reg"/>
    <property type="match status" value="1"/>
</dbReference>
<dbReference type="GO" id="GO:0071111">
    <property type="term" value="F:cyclic-guanylate-specific phosphodiesterase activity"/>
    <property type="evidence" value="ECO:0007669"/>
    <property type="project" value="UniProtKB-EC"/>
</dbReference>
<dbReference type="InterPro" id="IPR037522">
    <property type="entry name" value="HD_GYP_dom"/>
</dbReference>
<dbReference type="InterPro" id="IPR003607">
    <property type="entry name" value="HD/PDEase_dom"/>
</dbReference>
<evidence type="ECO:0000256" key="1">
    <source>
        <dbReference type="PROSITE-ProRule" id="PRU00169"/>
    </source>
</evidence>
<reference evidence="4 5" key="1">
    <citation type="submission" date="2019-02" db="EMBL/GenBank/DDBJ databases">
        <title>Deep-cultivation of Planctomycetes and their phenomic and genomic characterization uncovers novel biology.</title>
        <authorList>
            <person name="Wiegand S."/>
            <person name="Jogler M."/>
            <person name="Boedeker C."/>
            <person name="Pinto D."/>
            <person name="Vollmers J."/>
            <person name="Rivas-Marin E."/>
            <person name="Kohn T."/>
            <person name="Peeters S.H."/>
            <person name="Heuer A."/>
            <person name="Rast P."/>
            <person name="Oberbeckmann S."/>
            <person name="Bunk B."/>
            <person name="Jeske O."/>
            <person name="Meyerdierks A."/>
            <person name="Storesund J.E."/>
            <person name="Kallscheuer N."/>
            <person name="Luecker S."/>
            <person name="Lage O.M."/>
            <person name="Pohl T."/>
            <person name="Merkel B.J."/>
            <person name="Hornburger P."/>
            <person name="Mueller R.-W."/>
            <person name="Bruemmer F."/>
            <person name="Labrenz M."/>
            <person name="Spormann A.M."/>
            <person name="Op den Camp H."/>
            <person name="Overmann J."/>
            <person name="Amann R."/>
            <person name="Jetten M.S.M."/>
            <person name="Mascher T."/>
            <person name="Medema M.H."/>
            <person name="Devos D.P."/>
            <person name="Kaster A.-K."/>
            <person name="Ovreas L."/>
            <person name="Rohde M."/>
            <person name="Galperin M.Y."/>
            <person name="Jogler C."/>
        </authorList>
    </citation>
    <scope>NUCLEOTIDE SEQUENCE [LARGE SCALE GENOMIC DNA]</scope>
    <source>
        <strain evidence="4 5">I41</strain>
    </source>
</reference>
<dbReference type="InterPro" id="IPR001789">
    <property type="entry name" value="Sig_transdc_resp-reg_receiver"/>
</dbReference>
<name>A0A517TTW8_9BACT</name>
<dbReference type="Gene3D" id="3.40.50.2300">
    <property type="match status" value="1"/>
</dbReference>
<dbReference type="InterPro" id="IPR052020">
    <property type="entry name" value="Cyclic_di-GMP/3'3'-cGAMP_PDE"/>
</dbReference>
<dbReference type="EC" id="3.1.4.52" evidence="4"/>
<evidence type="ECO:0000313" key="5">
    <source>
        <dbReference type="Proteomes" id="UP000317909"/>
    </source>
</evidence>
<dbReference type="RefSeq" id="WP_145431391.1">
    <property type="nucleotide sequence ID" value="NZ_CP036339.1"/>
</dbReference>
<protein>
    <submittedName>
        <fullName evidence="4">Cyclic di-GMP phosphodiesterase response regulator RpfG</fullName>
        <ecNumber evidence="4">3.1.4.52</ecNumber>
    </submittedName>
</protein>